<evidence type="ECO:0000313" key="3">
    <source>
        <dbReference type="Proteomes" id="UP000033710"/>
    </source>
</evidence>
<dbReference type="EMBL" id="AXCR01000012">
    <property type="protein sequence ID" value="KJR80719.1"/>
    <property type="molecule type" value="Genomic_DNA"/>
</dbReference>
<proteinExistence type="predicted"/>
<dbReference type="AlphaFoldDB" id="A0A0F2LV51"/>
<protein>
    <submittedName>
        <fullName evidence="2">Uncharacterized protein</fullName>
    </submittedName>
</protein>
<accession>A0A0F2LV51</accession>
<name>A0A0F2LV51_SPOSC</name>
<dbReference type="VEuPathDB" id="FungiDB:SPSK_05524"/>
<dbReference type="RefSeq" id="XP_016583395.1">
    <property type="nucleotide sequence ID" value="XM_016732268.1"/>
</dbReference>
<evidence type="ECO:0000313" key="2">
    <source>
        <dbReference type="EMBL" id="KJR80719.1"/>
    </source>
</evidence>
<organism evidence="2 3">
    <name type="scientific">Sporothrix schenckii 1099-18</name>
    <dbReference type="NCBI Taxonomy" id="1397361"/>
    <lineage>
        <taxon>Eukaryota</taxon>
        <taxon>Fungi</taxon>
        <taxon>Dikarya</taxon>
        <taxon>Ascomycota</taxon>
        <taxon>Pezizomycotina</taxon>
        <taxon>Sordariomycetes</taxon>
        <taxon>Sordariomycetidae</taxon>
        <taxon>Ophiostomatales</taxon>
        <taxon>Ophiostomataceae</taxon>
        <taxon>Sporothrix</taxon>
    </lineage>
</organism>
<feature type="region of interest" description="Disordered" evidence="1">
    <location>
        <begin position="247"/>
        <end position="267"/>
    </location>
</feature>
<dbReference type="KEGG" id="ssck:SPSK_05524"/>
<comment type="caution">
    <text evidence="2">The sequence shown here is derived from an EMBL/GenBank/DDBJ whole genome shotgun (WGS) entry which is preliminary data.</text>
</comment>
<reference evidence="2 3" key="2">
    <citation type="journal article" date="2015" name="Eukaryot. Cell">
        <title>Asexual propagation of a virulent clone complex in a human and feline outbreak of sporotrichosis.</title>
        <authorList>
            <person name="Teixeira Mde M."/>
            <person name="Rodrigues A.M."/>
            <person name="Tsui C.K."/>
            <person name="de Almeida L.G."/>
            <person name="Van Diepeningen A.D."/>
            <person name="van den Ende B.G."/>
            <person name="Fernandes G.F."/>
            <person name="Kano R."/>
            <person name="Hamelin R.C."/>
            <person name="Lopes-Bezerra L.M."/>
            <person name="Vasconcelos A.T."/>
            <person name="de Hoog S."/>
            <person name="de Camargo Z.P."/>
            <person name="Felipe M.S."/>
        </authorList>
    </citation>
    <scope>NUCLEOTIDE SEQUENCE [LARGE SCALE GENOMIC DNA]</scope>
    <source>
        <strain evidence="2 3">1099-18</strain>
    </source>
</reference>
<feature type="compositionally biased region" description="Pro residues" evidence="1">
    <location>
        <begin position="103"/>
        <end position="113"/>
    </location>
</feature>
<gene>
    <name evidence="2" type="ORF">SPSK_05524</name>
</gene>
<evidence type="ECO:0000256" key="1">
    <source>
        <dbReference type="SAM" id="MobiDB-lite"/>
    </source>
</evidence>
<feature type="region of interest" description="Disordered" evidence="1">
    <location>
        <begin position="1"/>
        <end position="160"/>
    </location>
</feature>
<sequence length="267" mass="29547">MPTMQYSGPSPVSPPRRWAARPRTPHFPSGSFVTPGQRRPVSPPSPSERLLLRRQAKELAASRPSLPSHPVVPCEGRDADGADEGSGEESDGFEIIGSNPVRRSPPPPLPPPAKRLLHRLSRPQPTHVQRHYHQFHPPQPPHPRHQPNPLEPPPPMQMPRVYPTATQGTTYKRDAVCDFNTFGMRPGHMQMLAYGGMGSFAESAPILPRLPTARNQSQEQPSLTSHSQTEVQHMLGLPQETYIRAQFSATSRSRPPGNRNDVGDGYV</sequence>
<feature type="compositionally biased region" description="Acidic residues" evidence="1">
    <location>
        <begin position="81"/>
        <end position="92"/>
    </location>
</feature>
<reference evidence="2 3" key="1">
    <citation type="journal article" date="2014" name="BMC Genomics">
        <title>Comparative genomics of the major fungal agents of human and animal Sporotrichosis: Sporothrix schenckii and Sporothrix brasiliensis.</title>
        <authorList>
            <person name="Teixeira M.M."/>
            <person name="de Almeida L.G."/>
            <person name="Kubitschek-Barreira P."/>
            <person name="Alves F.L."/>
            <person name="Kioshima E.S."/>
            <person name="Abadio A.K."/>
            <person name="Fernandes L."/>
            <person name="Derengowski L.S."/>
            <person name="Ferreira K.S."/>
            <person name="Souza R.C."/>
            <person name="Ruiz J.C."/>
            <person name="de Andrade N.C."/>
            <person name="Paes H.C."/>
            <person name="Nicola A.M."/>
            <person name="Albuquerque P."/>
            <person name="Gerber A.L."/>
            <person name="Martins V.P."/>
            <person name="Peconick L.D."/>
            <person name="Neto A.V."/>
            <person name="Chaucanez C.B."/>
            <person name="Silva P.A."/>
            <person name="Cunha O.L."/>
            <person name="de Oliveira F.F."/>
            <person name="dos Santos T.C."/>
            <person name="Barros A.L."/>
            <person name="Soares M.A."/>
            <person name="de Oliveira L.M."/>
            <person name="Marini M.M."/>
            <person name="Villalobos-Duno H."/>
            <person name="Cunha M.M."/>
            <person name="de Hoog S."/>
            <person name="da Silveira J.F."/>
            <person name="Henrissat B."/>
            <person name="Nino-Vega G.A."/>
            <person name="Cisalpino P.S."/>
            <person name="Mora-Montes H.M."/>
            <person name="Almeida S.R."/>
            <person name="Stajich J.E."/>
            <person name="Lopes-Bezerra L.M."/>
            <person name="Vasconcelos A.T."/>
            <person name="Felipe M.S."/>
        </authorList>
    </citation>
    <scope>NUCLEOTIDE SEQUENCE [LARGE SCALE GENOMIC DNA]</scope>
    <source>
        <strain evidence="2 3">1099-18</strain>
    </source>
</reference>
<dbReference type="GeneID" id="27667545"/>
<dbReference type="Proteomes" id="UP000033710">
    <property type="component" value="Unassembled WGS sequence"/>
</dbReference>